<gene>
    <name evidence="1" type="ORF">DCK97_13170</name>
</gene>
<evidence type="ECO:0000313" key="2">
    <source>
        <dbReference type="Proteomes" id="UP000257706"/>
    </source>
</evidence>
<proteinExistence type="predicted"/>
<dbReference type="EMBL" id="DMAI01000209">
    <property type="protein sequence ID" value="HAE48363.1"/>
    <property type="molecule type" value="Genomic_DNA"/>
</dbReference>
<name>A0A3B9IM08_9PROT</name>
<accession>A0A3B9IM08</accession>
<dbReference type="Proteomes" id="UP000257706">
    <property type="component" value="Unassembled WGS sequence"/>
</dbReference>
<dbReference type="AlphaFoldDB" id="A0A3B9IM08"/>
<evidence type="ECO:0000313" key="1">
    <source>
        <dbReference type="EMBL" id="HAE48363.1"/>
    </source>
</evidence>
<comment type="caution">
    <text evidence="1">The sequence shown here is derived from an EMBL/GenBank/DDBJ whole genome shotgun (WGS) entry which is preliminary data.</text>
</comment>
<organism evidence="1 2">
    <name type="scientific">Tistrella mobilis</name>
    <dbReference type="NCBI Taxonomy" id="171437"/>
    <lineage>
        <taxon>Bacteria</taxon>
        <taxon>Pseudomonadati</taxon>
        <taxon>Pseudomonadota</taxon>
        <taxon>Alphaproteobacteria</taxon>
        <taxon>Geminicoccales</taxon>
        <taxon>Geminicoccaceae</taxon>
        <taxon>Tistrella</taxon>
    </lineage>
</organism>
<protein>
    <submittedName>
        <fullName evidence="1">Uncharacterized protein</fullName>
    </submittedName>
</protein>
<reference evidence="1 2" key="1">
    <citation type="journal article" date="2018" name="Nat. Biotechnol.">
        <title>A standardized bacterial taxonomy based on genome phylogeny substantially revises the tree of life.</title>
        <authorList>
            <person name="Parks D.H."/>
            <person name="Chuvochina M."/>
            <person name="Waite D.W."/>
            <person name="Rinke C."/>
            <person name="Skarshewski A."/>
            <person name="Chaumeil P.A."/>
            <person name="Hugenholtz P."/>
        </authorList>
    </citation>
    <scope>NUCLEOTIDE SEQUENCE [LARGE SCALE GENOMIC DNA]</scope>
    <source>
        <strain evidence="1">UBA8739</strain>
    </source>
</reference>
<sequence length="153" mass="17049">MILPGPKETMQIVDGSRQHPTLRFLAANPSERIALAAPALAFVADLAATAAPEDRLRFESRLQELLDHTVGNPASGLNIPPPRYLLFTVGRNELLLLSRLRAILPEVYPHLIQTIAICRVQEVELLLQDGPDDRKMMEKLSRSGLHVTARWTD</sequence>